<evidence type="ECO:0000313" key="4">
    <source>
        <dbReference type="Proteomes" id="UP000243106"/>
    </source>
</evidence>
<dbReference type="Gene3D" id="3.30.910.20">
    <property type="entry name" value="Skp domain"/>
    <property type="match status" value="1"/>
</dbReference>
<reference evidence="4" key="1">
    <citation type="submission" date="2016-10" db="EMBL/GenBank/DDBJ databases">
        <authorList>
            <person name="Varghese N."/>
            <person name="Submissions S."/>
        </authorList>
    </citation>
    <scope>NUCLEOTIDE SEQUENCE [LARGE SCALE GENOMIC DNA]</scope>
    <source>
        <strain evidence="4">JCM 10271</strain>
    </source>
</reference>
<evidence type="ECO:0000256" key="1">
    <source>
        <dbReference type="SAM" id="Coils"/>
    </source>
</evidence>
<dbReference type="Pfam" id="PF03938">
    <property type="entry name" value="OmpH"/>
    <property type="match status" value="1"/>
</dbReference>
<sequence length="222" mass="23957">MIRLWAIWLGSAILALVLALPVLAQDQGSGERAVVRSPILTIESERFFGESAFGQRLLSQIEEDGQALAAENRRLEAELTAEERRLTELRGTVEPEAFREMADDFDTRVQDLRQQQDAKARALANRDETARRQFFSAAQPVLGEILRDAGAALILERGNVLLSANSIDITDVAIARVDATIGDGSDLGSGAPEGTPTEQAPQPQADDGSLFDMGEGAPNATE</sequence>
<evidence type="ECO:0000256" key="2">
    <source>
        <dbReference type="SAM" id="MobiDB-lite"/>
    </source>
</evidence>
<dbReference type="SUPFAM" id="SSF111384">
    <property type="entry name" value="OmpH-like"/>
    <property type="match status" value="1"/>
</dbReference>
<dbReference type="SMART" id="SM00935">
    <property type="entry name" value="OmpH"/>
    <property type="match status" value="1"/>
</dbReference>
<protein>
    <submittedName>
        <fullName evidence="3">Chaperone for outer membrane proteins, Skp family</fullName>
    </submittedName>
</protein>
<dbReference type="InterPro" id="IPR024930">
    <property type="entry name" value="Skp_dom_sf"/>
</dbReference>
<organism evidence="3 4">
    <name type="scientific">Roseivivax halotolerans</name>
    <dbReference type="NCBI Taxonomy" id="93684"/>
    <lineage>
        <taxon>Bacteria</taxon>
        <taxon>Pseudomonadati</taxon>
        <taxon>Pseudomonadota</taxon>
        <taxon>Alphaproteobacteria</taxon>
        <taxon>Rhodobacterales</taxon>
        <taxon>Roseobacteraceae</taxon>
        <taxon>Roseivivax</taxon>
    </lineage>
</organism>
<dbReference type="Proteomes" id="UP000243106">
    <property type="component" value="Unassembled WGS sequence"/>
</dbReference>
<dbReference type="STRING" id="93684.SAMN05421853_108123"/>
<dbReference type="GO" id="GO:0051082">
    <property type="term" value="F:unfolded protein binding"/>
    <property type="evidence" value="ECO:0007669"/>
    <property type="project" value="InterPro"/>
</dbReference>
<dbReference type="RefSeq" id="WP_093012707.1">
    <property type="nucleotide sequence ID" value="NZ_FOXV01000008.1"/>
</dbReference>
<feature type="region of interest" description="Disordered" evidence="2">
    <location>
        <begin position="183"/>
        <end position="222"/>
    </location>
</feature>
<dbReference type="AlphaFoldDB" id="A0A1I5Z8U0"/>
<gene>
    <name evidence="3" type="ORF">SAMN05421853_108123</name>
</gene>
<accession>A0A1I5Z8U0</accession>
<proteinExistence type="predicted"/>
<evidence type="ECO:0000313" key="3">
    <source>
        <dbReference type="EMBL" id="SFQ52864.1"/>
    </source>
</evidence>
<keyword evidence="4" id="KW-1185">Reference proteome</keyword>
<dbReference type="EMBL" id="FOXV01000008">
    <property type="protein sequence ID" value="SFQ52864.1"/>
    <property type="molecule type" value="Genomic_DNA"/>
</dbReference>
<feature type="coiled-coil region" evidence="1">
    <location>
        <begin position="58"/>
        <end position="92"/>
    </location>
</feature>
<dbReference type="InterPro" id="IPR005632">
    <property type="entry name" value="Chaperone_Skp"/>
</dbReference>
<keyword evidence="1" id="KW-0175">Coiled coil</keyword>
<name>A0A1I5Z8U0_9RHOB</name>